<dbReference type="RefSeq" id="WP_103075163.1">
    <property type="nucleotide sequence ID" value="NZ_NPZB01000002.1"/>
</dbReference>
<dbReference type="Gene3D" id="2.60.40.3340">
    <property type="entry name" value="Domain of unknown function DUF4426"/>
    <property type="match status" value="1"/>
</dbReference>
<evidence type="ECO:0000256" key="1">
    <source>
        <dbReference type="SAM" id="SignalP"/>
    </source>
</evidence>
<dbReference type="AlphaFoldDB" id="A0A2K1PXE8"/>
<dbReference type="PROSITE" id="PS51257">
    <property type="entry name" value="PROKAR_LIPOPROTEIN"/>
    <property type="match status" value="1"/>
</dbReference>
<feature type="domain" description="DUF4426" evidence="2">
    <location>
        <begin position="42"/>
        <end position="156"/>
    </location>
</feature>
<dbReference type="InterPro" id="IPR025218">
    <property type="entry name" value="DUF4426"/>
</dbReference>
<accession>A0A2K1PXE8</accession>
<feature type="signal peptide" evidence="1">
    <location>
        <begin position="1"/>
        <end position="28"/>
    </location>
</feature>
<dbReference type="EMBL" id="NPZB01000002">
    <property type="protein sequence ID" value="PNS07451.1"/>
    <property type="molecule type" value="Genomic_DNA"/>
</dbReference>
<name>A0A2K1PXE8_9GAMM</name>
<protein>
    <recommendedName>
        <fullName evidence="2">DUF4426 domain-containing protein</fullName>
    </recommendedName>
</protein>
<keyword evidence="4" id="KW-1185">Reference proteome</keyword>
<evidence type="ECO:0000313" key="3">
    <source>
        <dbReference type="EMBL" id="PNS07451.1"/>
    </source>
</evidence>
<organism evidence="3 4">
    <name type="scientific">Solilutibacter silvestris</name>
    <dbReference type="NCBI Taxonomy" id="1645665"/>
    <lineage>
        <taxon>Bacteria</taxon>
        <taxon>Pseudomonadati</taxon>
        <taxon>Pseudomonadota</taxon>
        <taxon>Gammaproteobacteria</taxon>
        <taxon>Lysobacterales</taxon>
        <taxon>Lysobacteraceae</taxon>
        <taxon>Solilutibacter</taxon>
    </lineage>
</organism>
<comment type="caution">
    <text evidence="3">The sequence shown here is derived from an EMBL/GenBank/DDBJ whole genome shotgun (WGS) entry which is preliminary data.</text>
</comment>
<dbReference type="OrthoDB" id="5976095at2"/>
<evidence type="ECO:0000259" key="2">
    <source>
        <dbReference type="Pfam" id="PF14467"/>
    </source>
</evidence>
<dbReference type="Pfam" id="PF14467">
    <property type="entry name" value="DUF4426"/>
    <property type="match status" value="1"/>
</dbReference>
<proteinExistence type="predicted"/>
<feature type="chain" id="PRO_5014454141" description="DUF4426 domain-containing protein" evidence="1">
    <location>
        <begin position="29"/>
        <end position="159"/>
    </location>
</feature>
<keyword evidence="1" id="KW-0732">Signal</keyword>
<evidence type="ECO:0000313" key="4">
    <source>
        <dbReference type="Proteomes" id="UP000236220"/>
    </source>
</evidence>
<dbReference type="Proteomes" id="UP000236220">
    <property type="component" value="Unassembled WGS sequence"/>
</dbReference>
<gene>
    <name evidence="3" type="ORF">Lysil_1627</name>
</gene>
<reference evidence="3 4" key="1">
    <citation type="submission" date="2017-08" db="EMBL/GenBank/DDBJ databases">
        <title>Lysobacter sylvestris genome.</title>
        <authorList>
            <person name="Zhang D.-C."/>
            <person name="Albuquerque L."/>
            <person name="Franca L."/>
            <person name="Froufe H.J.C."/>
            <person name="Barroso C."/>
            <person name="Egas C."/>
            <person name="Da Costa M."/>
            <person name="Margesin R."/>
        </authorList>
    </citation>
    <scope>NUCLEOTIDE SEQUENCE [LARGE SCALE GENOMIC DNA]</scope>
    <source>
        <strain evidence="3 4">AM20-91</strain>
    </source>
</reference>
<sequence>MIARIFLTTSLLVLAACSGGHPSTQASAATTNANANASAEANVDGVVVHASAAPTARLNTITASRYGIPVDGDALLLLVTVRDSHGDGVPANAVQLTAQSAVLPDAPAPLSLRAITTNGMTDYIAVVSAKPPASVQFKIDARKGSATATMAFTQDLLPR</sequence>